<protein>
    <submittedName>
        <fullName evidence="2">SMI1 / KNR4 family (SUKH-1)</fullName>
    </submittedName>
</protein>
<evidence type="ECO:0000313" key="2">
    <source>
        <dbReference type="EMBL" id="SHL72101.1"/>
    </source>
</evidence>
<dbReference type="SMART" id="SM00860">
    <property type="entry name" value="SMI1_KNR4"/>
    <property type="match status" value="1"/>
</dbReference>
<dbReference type="RefSeq" id="WP_073081273.1">
    <property type="nucleotide sequence ID" value="NZ_FRBL01000004.1"/>
</dbReference>
<organism evidence="2 3">
    <name type="scientific">Chitinophaga jiangningensis</name>
    <dbReference type="NCBI Taxonomy" id="1419482"/>
    <lineage>
        <taxon>Bacteria</taxon>
        <taxon>Pseudomonadati</taxon>
        <taxon>Bacteroidota</taxon>
        <taxon>Chitinophagia</taxon>
        <taxon>Chitinophagales</taxon>
        <taxon>Chitinophagaceae</taxon>
        <taxon>Chitinophaga</taxon>
    </lineage>
</organism>
<name>A0A1M7CXX6_9BACT</name>
<reference evidence="2 3" key="1">
    <citation type="submission" date="2016-11" db="EMBL/GenBank/DDBJ databases">
        <authorList>
            <person name="Jaros S."/>
            <person name="Januszkiewicz K."/>
            <person name="Wedrychowicz H."/>
        </authorList>
    </citation>
    <scope>NUCLEOTIDE SEQUENCE [LARGE SCALE GENOMIC DNA]</scope>
    <source>
        <strain evidence="2 3">DSM 27406</strain>
    </source>
</reference>
<dbReference type="AlphaFoldDB" id="A0A1M7CXX6"/>
<dbReference type="Pfam" id="PF09346">
    <property type="entry name" value="SMI1_KNR4"/>
    <property type="match status" value="1"/>
</dbReference>
<evidence type="ECO:0000313" key="3">
    <source>
        <dbReference type="Proteomes" id="UP000184420"/>
    </source>
</evidence>
<accession>A0A1M7CXX6</accession>
<dbReference type="Gene3D" id="3.40.1580.10">
    <property type="entry name" value="SMI1/KNR4-like"/>
    <property type="match status" value="1"/>
</dbReference>
<feature type="domain" description="Knr4/Smi1-like" evidence="1">
    <location>
        <begin position="54"/>
        <end position="175"/>
    </location>
</feature>
<gene>
    <name evidence="2" type="ORF">SAMN05444266_104522</name>
</gene>
<dbReference type="SUPFAM" id="SSF160631">
    <property type="entry name" value="SMI1/KNR4-like"/>
    <property type="match status" value="1"/>
</dbReference>
<evidence type="ECO:0000259" key="1">
    <source>
        <dbReference type="SMART" id="SM00860"/>
    </source>
</evidence>
<dbReference type="InterPro" id="IPR037883">
    <property type="entry name" value="Knr4/Smi1-like_sf"/>
</dbReference>
<dbReference type="InterPro" id="IPR018958">
    <property type="entry name" value="Knr4/Smi1-like_dom"/>
</dbReference>
<keyword evidence="3" id="KW-1185">Reference proteome</keyword>
<dbReference type="Proteomes" id="UP000184420">
    <property type="component" value="Unassembled WGS sequence"/>
</dbReference>
<dbReference type="STRING" id="1419482.SAMN05444266_104522"/>
<dbReference type="EMBL" id="FRBL01000004">
    <property type="protein sequence ID" value="SHL72101.1"/>
    <property type="molecule type" value="Genomic_DNA"/>
</dbReference>
<sequence>MIKNKKLQEIIDIHLQACIDNGLNIAYGEIESEMASPVQDSTKEYRKWLPIKSEITEDELQKFEEELGHKLPTDYKAFLQHKHFYELYISEASFCKHPVNKWNNYLKKMILDGWPHKYLIDKGYVHFADWSDWGALCFDTNRKTEDNNYPVVLWDHDRPLEIQEISQNFTSLILKLDNEHEETQKV</sequence>
<proteinExistence type="predicted"/>
<dbReference type="OrthoDB" id="8611998at2"/>